<dbReference type="GO" id="GO:0006396">
    <property type="term" value="P:RNA processing"/>
    <property type="evidence" value="ECO:0007669"/>
    <property type="project" value="InterPro"/>
</dbReference>
<evidence type="ECO:0000256" key="9">
    <source>
        <dbReference type="ARBA" id="ARBA00044673"/>
    </source>
</evidence>
<dbReference type="InterPro" id="IPR027417">
    <property type="entry name" value="P-loop_NTPase"/>
</dbReference>
<dbReference type="Pfam" id="PF16575">
    <property type="entry name" value="CLP1_P"/>
    <property type="match status" value="1"/>
</dbReference>
<keyword evidence="12" id="KW-1185">Reference proteome</keyword>
<accession>A0A133V8H3</accession>
<gene>
    <name evidence="11" type="ORF">AKJ45_03290</name>
</gene>
<dbReference type="AlphaFoldDB" id="A0A133V8H3"/>
<dbReference type="PANTHER" id="PTHR12755">
    <property type="entry name" value="CLEAVAGE/POLYADENYLATION FACTOR IA SUBUNIT CLP1P"/>
    <property type="match status" value="1"/>
</dbReference>
<comment type="catalytic activity">
    <reaction evidence="9">
        <text>a 5'-end dephospho-2'-deoxyribonucleoside-DNA + ATP = a 5'-end 5'-phospho-2'-deoxyribonucleoside-DNA + ADP + H(+)</text>
        <dbReference type="Rhea" id="RHEA:15669"/>
        <dbReference type="Rhea" id="RHEA-COMP:13180"/>
        <dbReference type="Rhea" id="RHEA-COMP:13184"/>
        <dbReference type="ChEBI" id="CHEBI:15378"/>
        <dbReference type="ChEBI" id="CHEBI:30616"/>
        <dbReference type="ChEBI" id="CHEBI:136412"/>
        <dbReference type="ChEBI" id="CHEBI:136416"/>
        <dbReference type="ChEBI" id="CHEBI:456216"/>
        <dbReference type="EC" id="2.7.1.78"/>
    </reaction>
</comment>
<dbReference type="PANTHER" id="PTHR12755:SF3">
    <property type="entry name" value="POLYNUCLEOTIDE 5'-HYDROXYL-KINASE NOL9"/>
    <property type="match status" value="1"/>
</dbReference>
<evidence type="ECO:0000313" key="11">
    <source>
        <dbReference type="EMBL" id="KXB02725.1"/>
    </source>
</evidence>
<dbReference type="Proteomes" id="UP000070565">
    <property type="component" value="Unassembled WGS sequence"/>
</dbReference>
<evidence type="ECO:0000259" key="10">
    <source>
        <dbReference type="Pfam" id="PF16575"/>
    </source>
</evidence>
<dbReference type="EC" id="2.7.1.78" evidence="2"/>
<name>A0A133V8H3_9EURY</name>
<keyword evidence="4" id="KW-0547">Nucleotide-binding</keyword>
<keyword evidence="6" id="KW-0067">ATP-binding</keyword>
<dbReference type="GO" id="GO:0051734">
    <property type="term" value="F:ATP-dependent polynucleotide 5'-hydroxyl-kinase activity"/>
    <property type="evidence" value="ECO:0007669"/>
    <property type="project" value="UniProtKB-EC"/>
</dbReference>
<feature type="domain" description="Clp1 P-loop" evidence="10">
    <location>
        <begin position="28"/>
        <end position="187"/>
    </location>
</feature>
<evidence type="ECO:0000256" key="6">
    <source>
        <dbReference type="ARBA" id="ARBA00022840"/>
    </source>
</evidence>
<comment type="catalytic activity">
    <reaction evidence="8">
        <text>a 5'-end dephospho-ribonucleoside-RNA + ATP = a 5'-end 5'-phospho-ribonucleoside-RNA + ADP + H(+)</text>
        <dbReference type="Rhea" id="RHEA:54580"/>
        <dbReference type="Rhea" id="RHEA-COMP:13936"/>
        <dbReference type="Rhea" id="RHEA-COMP:15179"/>
        <dbReference type="ChEBI" id="CHEBI:15378"/>
        <dbReference type="ChEBI" id="CHEBI:30616"/>
        <dbReference type="ChEBI" id="CHEBI:138282"/>
        <dbReference type="ChEBI" id="CHEBI:138284"/>
        <dbReference type="ChEBI" id="CHEBI:456216"/>
        <dbReference type="EC" id="2.7.1.78"/>
    </reaction>
</comment>
<evidence type="ECO:0000256" key="4">
    <source>
        <dbReference type="ARBA" id="ARBA00022741"/>
    </source>
</evidence>
<comment type="cofactor">
    <cofactor evidence="1">
        <name>a divalent metal cation</name>
        <dbReference type="ChEBI" id="CHEBI:60240"/>
    </cofactor>
</comment>
<keyword evidence="5" id="KW-0418">Kinase</keyword>
<evidence type="ECO:0000256" key="2">
    <source>
        <dbReference type="ARBA" id="ARBA00012157"/>
    </source>
</evidence>
<sequence>MVTKLEVPGHWRKALDKVNQAKISLVIGETDSGKSTLVSFFHNKLGGSIIDSDIGQSDIGPPTTIALSTDGEEMLDGYFVGSITPSRHFCEMLIGTKRMVERASTPIFIDTTGMVHGSAARALKTRKIESIEPDLLILLGDGELDYYYTYKRVGIDVIGLPKSKNVKKRSRTERRKARKKAFQEYFADSEQRRIDLERLGLERTILGSGENISEEISELVDVKVYRAERLGDTILFISDRSRIRPTTYKDVKRRMGVEKFDILKASDFENLLVGLVSRKNDFLGIGIMEDLDFDSFQATIFLPRNVVKCVASIQLGSIRVNRYGEELGLISLR</sequence>
<evidence type="ECO:0000256" key="7">
    <source>
        <dbReference type="ARBA" id="ARBA00024737"/>
    </source>
</evidence>
<dbReference type="InterPro" id="IPR045116">
    <property type="entry name" value="Clp1/Grc3"/>
</dbReference>
<protein>
    <recommendedName>
        <fullName evidence="2">polynucleotide 5'-hydroxyl-kinase</fullName>
        <ecNumber evidence="2">2.7.1.78</ecNumber>
    </recommendedName>
</protein>
<keyword evidence="3" id="KW-0808">Transferase</keyword>
<reference evidence="11 12" key="1">
    <citation type="journal article" date="2016" name="Sci. Rep.">
        <title>Metabolic traits of an uncultured archaeal lineage -MSBL1- from brine pools of the Red Sea.</title>
        <authorList>
            <person name="Mwirichia R."/>
            <person name="Alam I."/>
            <person name="Rashid M."/>
            <person name="Vinu M."/>
            <person name="Ba-Alawi W."/>
            <person name="Anthony Kamau A."/>
            <person name="Kamanda Ngugi D."/>
            <person name="Goker M."/>
            <person name="Klenk H.P."/>
            <person name="Bajic V."/>
            <person name="Stingl U."/>
        </authorList>
    </citation>
    <scope>NUCLEOTIDE SEQUENCE [LARGE SCALE GENOMIC DNA]</scope>
    <source>
        <strain evidence="11">SCGC-AAA261F19</strain>
    </source>
</reference>
<evidence type="ECO:0000256" key="5">
    <source>
        <dbReference type="ARBA" id="ARBA00022777"/>
    </source>
</evidence>
<dbReference type="GO" id="GO:0005524">
    <property type="term" value="F:ATP binding"/>
    <property type="evidence" value="ECO:0007669"/>
    <property type="project" value="UniProtKB-KW"/>
</dbReference>
<comment type="function">
    <text evidence="7">Polynucleotide kinase that can phosphorylate the 5'-hydroxyl groups of both single-stranded RNA (ssRNA) and single-stranded DNA (ssDNA). Exhibits a strong preference for ssRNA.</text>
</comment>
<dbReference type="EMBL" id="LHXZ01000052">
    <property type="protein sequence ID" value="KXB02725.1"/>
    <property type="molecule type" value="Genomic_DNA"/>
</dbReference>
<evidence type="ECO:0000313" key="12">
    <source>
        <dbReference type="Proteomes" id="UP000070565"/>
    </source>
</evidence>
<dbReference type="Gene3D" id="3.40.50.300">
    <property type="entry name" value="P-loop containing nucleotide triphosphate hydrolases"/>
    <property type="match status" value="1"/>
</dbReference>
<dbReference type="InterPro" id="IPR032319">
    <property type="entry name" value="CLP1_P"/>
</dbReference>
<evidence type="ECO:0000256" key="3">
    <source>
        <dbReference type="ARBA" id="ARBA00022679"/>
    </source>
</evidence>
<proteinExistence type="predicted"/>
<organism evidence="11 12">
    <name type="scientific">candidate division MSBL1 archaeon SCGC-AAA261F19</name>
    <dbReference type="NCBI Taxonomy" id="1698275"/>
    <lineage>
        <taxon>Archaea</taxon>
        <taxon>Methanobacteriati</taxon>
        <taxon>Methanobacteriota</taxon>
        <taxon>candidate division MSBL1</taxon>
    </lineage>
</organism>
<evidence type="ECO:0000256" key="1">
    <source>
        <dbReference type="ARBA" id="ARBA00001968"/>
    </source>
</evidence>
<evidence type="ECO:0000256" key="8">
    <source>
        <dbReference type="ARBA" id="ARBA00044641"/>
    </source>
</evidence>
<comment type="caution">
    <text evidence="11">The sequence shown here is derived from an EMBL/GenBank/DDBJ whole genome shotgun (WGS) entry which is preliminary data.</text>
</comment>